<dbReference type="HOGENOM" id="CLU_089992_1_0_9"/>
<dbReference type="Proteomes" id="UP000002730">
    <property type="component" value="Chromosome"/>
</dbReference>
<proteinExistence type="predicted"/>
<dbReference type="STRING" id="573061.Clocel_0132"/>
<organism evidence="3 4">
    <name type="scientific">Clostridium cellulovorans (strain ATCC 35296 / DSM 3052 / OCM 3 / 743B)</name>
    <dbReference type="NCBI Taxonomy" id="573061"/>
    <lineage>
        <taxon>Bacteria</taxon>
        <taxon>Bacillati</taxon>
        <taxon>Bacillota</taxon>
        <taxon>Clostridia</taxon>
        <taxon>Eubacteriales</taxon>
        <taxon>Clostridiaceae</taxon>
        <taxon>Clostridium</taxon>
    </lineage>
</organism>
<dbReference type="KEGG" id="ccb:Clocel_0132"/>
<dbReference type="EMBL" id="CP002160">
    <property type="protein sequence ID" value="ADL49921.1"/>
    <property type="molecule type" value="Genomic_DNA"/>
</dbReference>
<name>D9SNQ0_CLOC7</name>
<dbReference type="eggNOG" id="COG2715">
    <property type="taxonomic scope" value="Bacteria"/>
</dbReference>
<feature type="transmembrane region" description="Helical" evidence="1">
    <location>
        <begin position="37"/>
        <end position="58"/>
    </location>
</feature>
<keyword evidence="1" id="KW-0472">Membrane</keyword>
<feature type="transmembrane region" description="Helical" evidence="1">
    <location>
        <begin position="132"/>
        <end position="151"/>
    </location>
</feature>
<keyword evidence="1" id="KW-0812">Transmembrane</keyword>
<evidence type="ECO:0000313" key="3">
    <source>
        <dbReference type="EMBL" id="ADL49921.1"/>
    </source>
</evidence>
<keyword evidence="4" id="KW-1185">Reference proteome</keyword>
<feature type="transmembrane region" description="Helical" evidence="1">
    <location>
        <begin position="163"/>
        <end position="184"/>
    </location>
</feature>
<keyword evidence="1" id="KW-1133">Transmembrane helix</keyword>
<evidence type="ECO:0000259" key="2">
    <source>
        <dbReference type="Pfam" id="PF07670"/>
    </source>
</evidence>
<accession>D9SNQ0</accession>
<evidence type="ECO:0000313" key="4">
    <source>
        <dbReference type="Proteomes" id="UP000002730"/>
    </source>
</evidence>
<protein>
    <submittedName>
        <fullName evidence="3">Nucleoside recognition domain protein</fullName>
    </submittedName>
</protein>
<dbReference type="OrthoDB" id="9782481at2"/>
<dbReference type="InterPro" id="IPR011642">
    <property type="entry name" value="Gate_dom"/>
</dbReference>
<evidence type="ECO:0000256" key="1">
    <source>
        <dbReference type="SAM" id="Phobius"/>
    </source>
</evidence>
<dbReference type="AlphaFoldDB" id="D9SNQ0"/>
<reference evidence="3 4" key="1">
    <citation type="submission" date="2010-08" db="EMBL/GenBank/DDBJ databases">
        <title>Complete sequence of Clostridium cellulovorans 743B.</title>
        <authorList>
            <consortium name="US DOE Joint Genome Institute"/>
            <person name="Lucas S."/>
            <person name="Copeland A."/>
            <person name="Lapidus A."/>
            <person name="Cheng J.-F."/>
            <person name="Bruce D."/>
            <person name="Goodwin L."/>
            <person name="Pitluck S."/>
            <person name="Chertkov O."/>
            <person name="Detter J.C."/>
            <person name="Han C."/>
            <person name="Tapia R."/>
            <person name="Land M."/>
            <person name="Hauser L."/>
            <person name="Chang Y.-J."/>
            <person name="Jeffries C."/>
            <person name="Kyrpides N."/>
            <person name="Ivanova N."/>
            <person name="Mikhailova N."/>
            <person name="Hemme C.L."/>
            <person name="Woyke T."/>
        </authorList>
    </citation>
    <scope>NUCLEOTIDE SEQUENCE [LARGE SCALE GENOMIC DNA]</scope>
    <source>
        <strain evidence="4">ATCC 35296 / DSM 3052 / OCM 3 / 743B</strain>
    </source>
</reference>
<feature type="domain" description="Nucleoside transporter/FeoB GTPase Gate" evidence="2">
    <location>
        <begin position="42"/>
        <end position="154"/>
    </location>
</feature>
<dbReference type="RefSeq" id="WP_010075323.1">
    <property type="nucleotide sequence ID" value="NC_014393.1"/>
</dbReference>
<dbReference type="Pfam" id="PF07670">
    <property type="entry name" value="Gate"/>
    <property type="match status" value="1"/>
</dbReference>
<sequence length="191" mass="20283">MINYIWFGLIAIGIFLGIAKGDGEALSKAIIGSTENTVALIIGLTGIMCLWCGVMRIAEKSGLTNKISKALLPVLRIIFKDASKSENAMGAMVMNITSNMMGLSNAATPFGIKAIVELDKINPKKGVATNDMALFLVLNSACVQFVPTTIISLRAAEGSKNPALIIIPAFIASLSAAILGIVYCKILQRYF</sequence>
<gene>
    <name evidence="3" type="ordered locus">Clocel_0132</name>
</gene>